<feature type="domain" description="GmrSD restriction endonucleases C-terminal" evidence="2">
    <location>
        <begin position="100"/>
        <end position="208"/>
    </location>
</feature>
<comment type="caution">
    <text evidence="3">The sequence shown here is derived from an EMBL/GenBank/DDBJ whole genome shotgun (WGS) entry which is preliminary data.</text>
</comment>
<organism evidence="3 4">
    <name type="scientific">Streptomyces spinoverrucosus</name>
    <dbReference type="NCBI Taxonomy" id="284043"/>
    <lineage>
        <taxon>Bacteria</taxon>
        <taxon>Bacillati</taxon>
        <taxon>Actinomycetota</taxon>
        <taxon>Actinomycetes</taxon>
        <taxon>Kitasatosporales</taxon>
        <taxon>Streptomycetaceae</taxon>
        <taxon>Streptomyces</taxon>
    </lineage>
</organism>
<feature type="signal peptide" evidence="1">
    <location>
        <begin position="1"/>
        <end position="33"/>
    </location>
</feature>
<protein>
    <recommendedName>
        <fullName evidence="2">GmrSD restriction endonucleases C-terminal domain-containing protein</fullName>
    </recommendedName>
</protein>
<proteinExistence type="predicted"/>
<dbReference type="RefSeq" id="WP_141312307.1">
    <property type="nucleotide sequence ID" value="NZ_BJND01000042.1"/>
</dbReference>
<evidence type="ECO:0000313" key="3">
    <source>
        <dbReference type="EMBL" id="GEC07769.1"/>
    </source>
</evidence>
<dbReference type="InterPro" id="IPR011089">
    <property type="entry name" value="GmrSD_C"/>
</dbReference>
<dbReference type="PANTHER" id="PTHR24094">
    <property type="entry name" value="SECRETED PROTEIN"/>
    <property type="match status" value="1"/>
</dbReference>
<dbReference type="AlphaFoldDB" id="A0A4Y3VQ14"/>
<evidence type="ECO:0000313" key="4">
    <source>
        <dbReference type="Proteomes" id="UP000317881"/>
    </source>
</evidence>
<accession>A0A4Y3VQ14</accession>
<keyword evidence="1" id="KW-0732">Signal</keyword>
<dbReference type="Pfam" id="PF07510">
    <property type="entry name" value="GmrSD_C"/>
    <property type="match status" value="1"/>
</dbReference>
<evidence type="ECO:0000256" key="1">
    <source>
        <dbReference type="SAM" id="SignalP"/>
    </source>
</evidence>
<dbReference type="EMBL" id="BJND01000042">
    <property type="protein sequence ID" value="GEC07769.1"/>
    <property type="molecule type" value="Genomic_DNA"/>
</dbReference>
<gene>
    <name evidence="3" type="ORF">SSP24_54240</name>
</gene>
<dbReference type="PANTHER" id="PTHR24094:SF15">
    <property type="entry name" value="AMP-DEPENDENT SYNTHETASE_LIGASE DOMAIN-CONTAINING PROTEIN-RELATED"/>
    <property type="match status" value="1"/>
</dbReference>
<reference evidence="3 4" key="1">
    <citation type="submission" date="2019-06" db="EMBL/GenBank/DDBJ databases">
        <title>Whole genome shotgun sequence of Streptomyces spinoverrucosus NBRC 14228.</title>
        <authorList>
            <person name="Hosoyama A."/>
            <person name="Uohara A."/>
            <person name="Ohji S."/>
            <person name="Ichikawa N."/>
        </authorList>
    </citation>
    <scope>NUCLEOTIDE SEQUENCE [LARGE SCALE GENOMIC DNA]</scope>
    <source>
        <strain evidence="3 4">NBRC 14228</strain>
    </source>
</reference>
<sequence length="214" mass="23584">MPRFYARRRLSIVAAISAFVASVALFNAPTASAALPTPVSGATARSYLAQLTVASEDRTGYNRDLFPHWITQSGSCNTRETVLKRDGSNVVTDSSCYATSGSWYSPYDGATWYAASDVDIDHLVPLAEAWDSGADSWTTSRRQAFANDLTRPQLLAVTDNVNQSKGDQDPATWMPSRTAYRCIYVRAWVQVKYYYDLSVDSAEKNALTNYLASC</sequence>
<name>A0A4Y3VQ14_9ACTN</name>
<dbReference type="OrthoDB" id="5196645at2"/>
<dbReference type="Proteomes" id="UP000317881">
    <property type="component" value="Unassembled WGS sequence"/>
</dbReference>
<keyword evidence="4" id="KW-1185">Reference proteome</keyword>
<feature type="chain" id="PRO_5021254063" description="GmrSD restriction endonucleases C-terminal domain-containing protein" evidence="1">
    <location>
        <begin position="34"/>
        <end position="214"/>
    </location>
</feature>
<evidence type="ECO:0000259" key="2">
    <source>
        <dbReference type="Pfam" id="PF07510"/>
    </source>
</evidence>